<dbReference type="EMBL" id="CAFBPB010000023">
    <property type="protein sequence ID" value="CAB4998574.1"/>
    <property type="molecule type" value="Genomic_DNA"/>
</dbReference>
<proteinExistence type="predicted"/>
<reference evidence="2" key="1">
    <citation type="submission" date="2020-05" db="EMBL/GenBank/DDBJ databases">
        <authorList>
            <person name="Chiriac C."/>
            <person name="Salcher M."/>
            <person name="Ghai R."/>
            <person name="Kavagutti S V."/>
        </authorList>
    </citation>
    <scope>NUCLEOTIDE SEQUENCE</scope>
</reference>
<dbReference type="AlphaFoldDB" id="A0A6J7P9C8"/>
<protein>
    <submittedName>
        <fullName evidence="2">Unannotated protein</fullName>
    </submittedName>
</protein>
<dbReference type="EMBL" id="CAFBNG010000108">
    <property type="protein sequence ID" value="CAB4941069.1"/>
    <property type="molecule type" value="Genomic_DNA"/>
</dbReference>
<gene>
    <name evidence="1" type="ORF">UFOPK3774_00651</name>
    <name evidence="2" type="ORF">UFOPK4049_00285</name>
</gene>
<organism evidence="2">
    <name type="scientific">freshwater metagenome</name>
    <dbReference type="NCBI Taxonomy" id="449393"/>
    <lineage>
        <taxon>unclassified sequences</taxon>
        <taxon>metagenomes</taxon>
        <taxon>ecological metagenomes</taxon>
    </lineage>
</organism>
<accession>A0A6J7P9C8</accession>
<name>A0A6J7P9C8_9ZZZZ</name>
<sequence>MRIAISLLVVFAVTALVTTRTNFFSISPRYERAKKTPWQLLDSGEDPTEVVEEQ</sequence>
<evidence type="ECO:0000313" key="2">
    <source>
        <dbReference type="EMBL" id="CAB4998574.1"/>
    </source>
</evidence>
<evidence type="ECO:0000313" key="1">
    <source>
        <dbReference type="EMBL" id="CAB4941069.1"/>
    </source>
</evidence>